<comment type="catalytic activity">
    <reaction evidence="1">
        <text>ATP + protein L-histidine = ADP + protein N-phospho-L-histidine.</text>
        <dbReference type="EC" id="2.7.13.3"/>
    </reaction>
</comment>
<dbReference type="RefSeq" id="WP_303492126.1">
    <property type="nucleotide sequence ID" value="NZ_JAUOPB010000004.1"/>
</dbReference>
<dbReference type="SMART" id="SM00387">
    <property type="entry name" value="HATPase_c"/>
    <property type="match status" value="1"/>
</dbReference>
<keyword evidence="7" id="KW-0175">Coiled coil</keyword>
<dbReference type="Proteomes" id="UP001169760">
    <property type="component" value="Unassembled WGS sequence"/>
</dbReference>
<dbReference type="InterPro" id="IPR011006">
    <property type="entry name" value="CheY-like_superfamily"/>
</dbReference>
<comment type="caution">
    <text evidence="12">The sequence shown here is derived from an EMBL/GenBank/DDBJ whole genome shotgun (WGS) entry which is preliminary data.</text>
</comment>
<evidence type="ECO:0000256" key="1">
    <source>
        <dbReference type="ARBA" id="ARBA00000085"/>
    </source>
</evidence>
<dbReference type="Gene3D" id="2.130.10.10">
    <property type="entry name" value="YVTN repeat-like/Quinoprotein amine dehydrogenase"/>
    <property type="match status" value="3"/>
</dbReference>
<feature type="modified residue" description="4-aspartylphosphate" evidence="6">
    <location>
        <position position="1195"/>
    </location>
</feature>
<feature type="domain" description="Response regulatory" evidence="10">
    <location>
        <begin position="1145"/>
        <end position="1262"/>
    </location>
</feature>
<dbReference type="Pfam" id="PF07494">
    <property type="entry name" value="Reg_prop"/>
    <property type="match status" value="6"/>
</dbReference>
<organism evidence="12 13">
    <name type="scientific">Saccharophagus degradans</name>
    <dbReference type="NCBI Taxonomy" id="86304"/>
    <lineage>
        <taxon>Bacteria</taxon>
        <taxon>Pseudomonadati</taxon>
        <taxon>Pseudomonadota</taxon>
        <taxon>Gammaproteobacteria</taxon>
        <taxon>Cellvibrionales</taxon>
        <taxon>Cellvibrionaceae</taxon>
        <taxon>Saccharophagus</taxon>
    </lineage>
</organism>
<dbReference type="NCBIfam" id="TIGR00254">
    <property type="entry name" value="GGDEF"/>
    <property type="match status" value="1"/>
</dbReference>
<dbReference type="FunFam" id="3.30.565.10:FF:000010">
    <property type="entry name" value="Sensor histidine kinase RcsC"/>
    <property type="match status" value="1"/>
</dbReference>
<dbReference type="InterPro" id="IPR015943">
    <property type="entry name" value="WD40/YVTN_repeat-like_dom_sf"/>
</dbReference>
<keyword evidence="8" id="KW-1133">Transmembrane helix</keyword>
<dbReference type="SMART" id="SM00267">
    <property type="entry name" value="GGDEF"/>
    <property type="match status" value="1"/>
</dbReference>
<sequence length="1526" mass="170414">MLFECKKNRKKLEMRSGLKTRLITLWWLLAGMYLQTAVAAPSASLSFNHILASEVESVGYVVSIAQDNDGFMWFGGANGLARFDGYELTIYRAGEEQSTLSHSYINRILMASDGRMWLATRNGVNLFNPALDSFTAYRYDDQNSLTLSANDVNDILEDSEKRMWLATRGGFFSFNPDTGAFTHVPFKQVLELDTKAQATDEIVWKCVQDKNGIIWLGTHTYGVVRFDPASNIFKHYAHNSGDDNSISNNDARELFVDSKNNVWVGTYGSGLHVYDRERDQFNRFEHHSEEKSNIIWDVLEDSAGNIWIGDGSAAHVLDPVTGEFSRFRHSENDPSSPGNHVVNSLFEDSAGDMWLGFFPSGVDVVDKQASAFRNYRHNPSNINSVASGGILTGYEDTKGNLWVGAGYGLSYFDRVAEQFKHYVHDPEDPASLSANTILSVIEDSQGTLWAGVWAGGLNRLDAGSNSFTRYLPEEGNPQSLLGWEPWSVIESHDQAIWIASDKGISRYNRATDDFTRFEPPLNMLDGDKSLYARVIYEDRLNQIWVGSTRGLFKLTPATGEFIRYKHIEGDTTSLSADFVKSVYEDSRGVLWVGTDGGGVNKFDAATQTFTSYSVKHGLPNNVVTGIIEDDEGYLWFSTQKGLSRFSPVSQEVRNYSSKDGLVGNLFNRNTPVKTRSGELFFGSSKGFTLFNPRDLKENEYSPPVVLTDLQIFNVPVKLGQPDSPLTNTLHYSQAITLDYTQSVFMFEFAALNFRSPENNQYAYKLVGFDTGWNHVGSKRTATYTNLDPGSYQFKVIASNNEGLWNTEGTSIGIVILPPYWKTWWAYTLYIILFIALLTWFIYQQRQKVSFERQKVEQERSVVRRLKQLDKLKDEFLANTSHELRTPLNGIVGLAESLMDGVTGPLSHKTKQNLAMIVSSGKRLAGLVDDLLDFAQLKHRGMALNKKAVDIHVLVDVVLSLTLPIVGAKPIELVNNVSKQLPKVAADESRLLQILHNLVGNAVKFTDEGSVTISADVQGEEICISVADTGIGVPENRFEEIFDSFRQLEGAPNRVYGGTGLGLSVTKQLVELHGGTIGVRSTLGKGATFYFYLPLNAAIEDEADGQEPEASSEYLAQLSSPEEDLNEPVKIRAQAESKSDTARIYHILIVDDEPVNRKVLANYLSLKYYTVHEVRSGMEAITYVRNGPKVDLILLDIMMPKMSGYEACKQLRQQYSANELPIILLTARSQVSDLVMGFNSGANDFITKPIAKEELLARVHTHLQLRDITLHLDSKVAERTAELAVKSEKLEETKLILQKANEKLEQASLTDSLTGLRNRRFLNNSIAADIAIANRAYKGWVKGDAPLASDLTFVVLDIDCFKEINDTYGHRSGDRMLEQISQQLRSLLRESDYAIRWGGEEFLLVIRFVARERAEEVVERIRSTIEAFEFELENGEKIKRTCSMGYACYPFNRAAPTALSWEQVIDAADRALYIAKSSGRNCWVGISQGAAPSNEPPGVCQDLGLRVSQGEFELKASARVKEVSYGG</sequence>
<dbReference type="PANTHER" id="PTHR43547">
    <property type="entry name" value="TWO-COMPONENT HISTIDINE KINASE"/>
    <property type="match status" value="1"/>
</dbReference>
<dbReference type="Pfam" id="PF02518">
    <property type="entry name" value="HATPase_c"/>
    <property type="match status" value="1"/>
</dbReference>
<keyword evidence="4 6" id="KW-0597">Phosphoprotein</keyword>
<dbReference type="FunFam" id="3.30.70.270:FF:000001">
    <property type="entry name" value="Diguanylate cyclase domain protein"/>
    <property type="match status" value="1"/>
</dbReference>
<evidence type="ECO:0000259" key="10">
    <source>
        <dbReference type="PROSITE" id="PS50110"/>
    </source>
</evidence>
<dbReference type="GO" id="GO:0000155">
    <property type="term" value="F:phosphorelay sensor kinase activity"/>
    <property type="evidence" value="ECO:0007669"/>
    <property type="project" value="InterPro"/>
</dbReference>
<dbReference type="InterPro" id="IPR029787">
    <property type="entry name" value="Nucleotide_cyclase"/>
</dbReference>
<dbReference type="Pfam" id="PF07495">
    <property type="entry name" value="Y_Y_Y"/>
    <property type="match status" value="1"/>
</dbReference>
<keyword evidence="8" id="KW-0472">Membrane</keyword>
<evidence type="ECO:0000256" key="6">
    <source>
        <dbReference type="PROSITE-ProRule" id="PRU00169"/>
    </source>
</evidence>
<dbReference type="Gene3D" id="3.40.50.2300">
    <property type="match status" value="1"/>
</dbReference>
<evidence type="ECO:0000313" key="13">
    <source>
        <dbReference type="Proteomes" id="UP001169760"/>
    </source>
</evidence>
<dbReference type="Gene3D" id="2.60.40.10">
    <property type="entry name" value="Immunoglobulins"/>
    <property type="match status" value="1"/>
</dbReference>
<feature type="transmembrane region" description="Helical" evidence="8">
    <location>
        <begin position="823"/>
        <end position="842"/>
    </location>
</feature>
<dbReference type="Gene3D" id="3.30.70.270">
    <property type="match status" value="1"/>
</dbReference>
<dbReference type="SMART" id="SM00388">
    <property type="entry name" value="HisKA"/>
    <property type="match status" value="1"/>
</dbReference>
<keyword evidence="5" id="KW-0902">Two-component regulatory system</keyword>
<dbReference type="SUPFAM" id="SSF63829">
    <property type="entry name" value="Calcium-dependent phosphotriesterase"/>
    <property type="match status" value="3"/>
</dbReference>
<dbReference type="PANTHER" id="PTHR43547:SF2">
    <property type="entry name" value="HYBRID SIGNAL TRANSDUCTION HISTIDINE KINASE C"/>
    <property type="match status" value="1"/>
</dbReference>
<dbReference type="SUPFAM" id="SSF55874">
    <property type="entry name" value="ATPase domain of HSP90 chaperone/DNA topoisomerase II/histidine kinase"/>
    <property type="match status" value="1"/>
</dbReference>
<evidence type="ECO:0000256" key="8">
    <source>
        <dbReference type="SAM" id="Phobius"/>
    </source>
</evidence>
<dbReference type="CDD" id="cd17574">
    <property type="entry name" value="REC_OmpR"/>
    <property type="match status" value="1"/>
</dbReference>
<dbReference type="InterPro" id="IPR036890">
    <property type="entry name" value="HATPase_C_sf"/>
</dbReference>
<evidence type="ECO:0000256" key="5">
    <source>
        <dbReference type="ARBA" id="ARBA00023012"/>
    </source>
</evidence>
<dbReference type="InterPro" id="IPR004358">
    <property type="entry name" value="Sig_transdc_His_kin-like_C"/>
</dbReference>
<evidence type="ECO:0000259" key="11">
    <source>
        <dbReference type="PROSITE" id="PS50887"/>
    </source>
</evidence>
<dbReference type="InterPro" id="IPR001789">
    <property type="entry name" value="Sig_transdc_resp-reg_receiver"/>
</dbReference>
<dbReference type="InterPro" id="IPR013783">
    <property type="entry name" value="Ig-like_fold"/>
</dbReference>
<dbReference type="InterPro" id="IPR003661">
    <property type="entry name" value="HisK_dim/P_dom"/>
</dbReference>
<dbReference type="Pfam" id="PF00512">
    <property type="entry name" value="HisKA"/>
    <property type="match status" value="1"/>
</dbReference>
<proteinExistence type="predicted"/>
<dbReference type="PROSITE" id="PS50109">
    <property type="entry name" value="HIS_KIN"/>
    <property type="match status" value="1"/>
</dbReference>
<feature type="domain" description="Histidine kinase" evidence="9">
    <location>
        <begin position="878"/>
        <end position="1096"/>
    </location>
</feature>
<evidence type="ECO:0000256" key="2">
    <source>
        <dbReference type="ARBA" id="ARBA00001946"/>
    </source>
</evidence>
<dbReference type="CDD" id="cd00146">
    <property type="entry name" value="PKD"/>
    <property type="match status" value="1"/>
</dbReference>
<dbReference type="InterPro" id="IPR036097">
    <property type="entry name" value="HisK_dim/P_sf"/>
</dbReference>
<dbReference type="Gene3D" id="1.10.287.130">
    <property type="match status" value="1"/>
</dbReference>
<dbReference type="InterPro" id="IPR005467">
    <property type="entry name" value="His_kinase_dom"/>
</dbReference>
<dbReference type="InterPro" id="IPR003594">
    <property type="entry name" value="HATPase_dom"/>
</dbReference>
<dbReference type="PRINTS" id="PR00344">
    <property type="entry name" value="BCTRLSENSOR"/>
</dbReference>
<evidence type="ECO:0000313" key="12">
    <source>
        <dbReference type="EMBL" id="MDO6422243.1"/>
    </source>
</evidence>
<accession>A0AAW7X5T0</accession>
<dbReference type="CDD" id="cd00082">
    <property type="entry name" value="HisKA"/>
    <property type="match status" value="1"/>
</dbReference>
<feature type="domain" description="GGDEF" evidence="11">
    <location>
        <begin position="1348"/>
        <end position="1487"/>
    </location>
</feature>
<dbReference type="CDD" id="cd01949">
    <property type="entry name" value="GGDEF"/>
    <property type="match status" value="1"/>
</dbReference>
<dbReference type="SUPFAM" id="SSF47384">
    <property type="entry name" value="Homodimeric domain of signal transducing histidine kinase"/>
    <property type="match status" value="1"/>
</dbReference>
<dbReference type="InterPro" id="IPR011123">
    <property type="entry name" value="Y_Y_Y"/>
</dbReference>
<dbReference type="SUPFAM" id="SSF55073">
    <property type="entry name" value="Nucleotide cyclase"/>
    <property type="match status" value="1"/>
</dbReference>
<dbReference type="InterPro" id="IPR043128">
    <property type="entry name" value="Rev_trsase/Diguanyl_cyclase"/>
</dbReference>
<evidence type="ECO:0000256" key="3">
    <source>
        <dbReference type="ARBA" id="ARBA00012438"/>
    </source>
</evidence>
<feature type="coiled-coil region" evidence="7">
    <location>
        <begin position="1282"/>
        <end position="1309"/>
    </location>
</feature>
<dbReference type="Pfam" id="PF00072">
    <property type="entry name" value="Response_reg"/>
    <property type="match status" value="1"/>
</dbReference>
<gene>
    <name evidence="12" type="ORF">Q4521_07140</name>
</gene>
<comment type="cofactor">
    <cofactor evidence="2">
        <name>Mg(2+)</name>
        <dbReference type="ChEBI" id="CHEBI:18420"/>
    </cofactor>
</comment>
<dbReference type="SUPFAM" id="SSF52172">
    <property type="entry name" value="CheY-like"/>
    <property type="match status" value="1"/>
</dbReference>
<evidence type="ECO:0000256" key="4">
    <source>
        <dbReference type="ARBA" id="ARBA00022553"/>
    </source>
</evidence>
<feature type="transmembrane region" description="Helical" evidence="8">
    <location>
        <begin position="947"/>
        <end position="966"/>
    </location>
</feature>
<dbReference type="Gene3D" id="3.30.565.10">
    <property type="entry name" value="Histidine kinase-like ATPase, C-terminal domain"/>
    <property type="match status" value="1"/>
</dbReference>
<evidence type="ECO:0000256" key="7">
    <source>
        <dbReference type="SAM" id="Coils"/>
    </source>
</evidence>
<reference evidence="12" key="1">
    <citation type="submission" date="2023-07" db="EMBL/GenBank/DDBJ databases">
        <title>Genome content predicts the carbon catabolic preferences of heterotrophic bacteria.</title>
        <authorList>
            <person name="Gralka M."/>
        </authorList>
    </citation>
    <scope>NUCLEOTIDE SEQUENCE</scope>
    <source>
        <strain evidence="12">I3M17_2</strain>
    </source>
</reference>
<dbReference type="PROSITE" id="PS50887">
    <property type="entry name" value="GGDEF"/>
    <property type="match status" value="1"/>
</dbReference>
<dbReference type="FunFam" id="2.60.40.10:FF:000791">
    <property type="entry name" value="Two-component system sensor histidine kinase/response regulator"/>
    <property type="match status" value="1"/>
</dbReference>
<dbReference type="SMART" id="SM00448">
    <property type="entry name" value="REC"/>
    <property type="match status" value="1"/>
</dbReference>
<name>A0AAW7X5T0_9GAMM</name>
<evidence type="ECO:0000259" key="9">
    <source>
        <dbReference type="PROSITE" id="PS50109"/>
    </source>
</evidence>
<keyword evidence="8" id="KW-0812">Transmembrane</keyword>
<dbReference type="CDD" id="cd16922">
    <property type="entry name" value="HATPase_EvgS-ArcB-TorS-like"/>
    <property type="match status" value="1"/>
</dbReference>
<dbReference type="PROSITE" id="PS50110">
    <property type="entry name" value="RESPONSE_REGULATORY"/>
    <property type="match status" value="1"/>
</dbReference>
<protein>
    <recommendedName>
        <fullName evidence="3">histidine kinase</fullName>
        <ecNumber evidence="3">2.7.13.3</ecNumber>
    </recommendedName>
</protein>
<dbReference type="InterPro" id="IPR000160">
    <property type="entry name" value="GGDEF_dom"/>
</dbReference>
<dbReference type="Pfam" id="PF00990">
    <property type="entry name" value="GGDEF"/>
    <property type="match status" value="1"/>
</dbReference>
<dbReference type="EMBL" id="JAUOPB010000004">
    <property type="protein sequence ID" value="MDO6422243.1"/>
    <property type="molecule type" value="Genomic_DNA"/>
</dbReference>
<dbReference type="EC" id="2.7.13.3" evidence="3"/>
<dbReference type="InterPro" id="IPR011110">
    <property type="entry name" value="Reg_prop"/>
</dbReference>